<evidence type="ECO:0000313" key="6">
    <source>
        <dbReference type="Proteomes" id="UP000799537"/>
    </source>
</evidence>
<dbReference type="Gene3D" id="3.40.630.30">
    <property type="match status" value="1"/>
</dbReference>
<dbReference type="InterPro" id="IPR051556">
    <property type="entry name" value="N-term/lysine_N-AcTrnsfr"/>
</dbReference>
<dbReference type="GO" id="GO:0031415">
    <property type="term" value="C:NatA complex"/>
    <property type="evidence" value="ECO:0007669"/>
    <property type="project" value="TreeGrafter"/>
</dbReference>
<dbReference type="GO" id="GO:0007064">
    <property type="term" value="P:mitotic sister chromatid cohesion"/>
    <property type="evidence" value="ECO:0007669"/>
    <property type="project" value="TreeGrafter"/>
</dbReference>
<evidence type="ECO:0000256" key="1">
    <source>
        <dbReference type="ARBA" id="ARBA00022679"/>
    </source>
</evidence>
<evidence type="ECO:0000256" key="2">
    <source>
        <dbReference type="ARBA" id="ARBA00023315"/>
    </source>
</evidence>
<feature type="region of interest" description="Disordered" evidence="3">
    <location>
        <begin position="1"/>
        <end position="32"/>
    </location>
</feature>
<sequence>MTWLNKPNTVREPPPQSNNTPQHAAALPSKDKAIDQDVANEKKQTLATTPNMTPLPPNVELRPCTKDDIPHLKRLISLLLPIPYSDKFFREIIEDPLINNITLLALWHDDVSLKAAQKCRLVGAIRCRLLAHPPSPSQTDGPMLYLSTLALLSPYRGHGIAAHLLHTLTRRAIEDYGISSVGAHVWEANELGLEWYRKRGFREVGREEGYYRRLEPKGAVVMQRDVSVMDLLGKG</sequence>
<dbReference type="InterPro" id="IPR000182">
    <property type="entry name" value="GNAT_dom"/>
</dbReference>
<dbReference type="Pfam" id="PF00583">
    <property type="entry name" value="Acetyltransf_1"/>
    <property type="match status" value="1"/>
</dbReference>
<dbReference type="AlphaFoldDB" id="A0A6A6CZ51"/>
<dbReference type="SUPFAM" id="SSF55729">
    <property type="entry name" value="Acyl-CoA N-acyltransferases (Nat)"/>
    <property type="match status" value="1"/>
</dbReference>
<evidence type="ECO:0000259" key="4">
    <source>
        <dbReference type="PROSITE" id="PS51186"/>
    </source>
</evidence>
<protein>
    <recommendedName>
        <fullName evidence="4">N-acetyltransferase domain-containing protein</fullName>
    </recommendedName>
</protein>
<proteinExistence type="predicted"/>
<name>A0A6A6CZ51_ZASCE</name>
<dbReference type="PROSITE" id="PS51186">
    <property type="entry name" value="GNAT"/>
    <property type="match status" value="1"/>
</dbReference>
<evidence type="ECO:0000313" key="5">
    <source>
        <dbReference type="EMBL" id="KAF2172315.1"/>
    </source>
</evidence>
<dbReference type="GO" id="GO:0016747">
    <property type="term" value="F:acyltransferase activity, transferring groups other than amino-acyl groups"/>
    <property type="evidence" value="ECO:0007669"/>
    <property type="project" value="InterPro"/>
</dbReference>
<evidence type="ECO:0000256" key="3">
    <source>
        <dbReference type="SAM" id="MobiDB-lite"/>
    </source>
</evidence>
<dbReference type="OrthoDB" id="47374at2759"/>
<keyword evidence="1" id="KW-0808">Transferase</keyword>
<organism evidence="5 6">
    <name type="scientific">Zasmidium cellare ATCC 36951</name>
    <dbReference type="NCBI Taxonomy" id="1080233"/>
    <lineage>
        <taxon>Eukaryota</taxon>
        <taxon>Fungi</taxon>
        <taxon>Dikarya</taxon>
        <taxon>Ascomycota</taxon>
        <taxon>Pezizomycotina</taxon>
        <taxon>Dothideomycetes</taxon>
        <taxon>Dothideomycetidae</taxon>
        <taxon>Mycosphaerellales</taxon>
        <taxon>Mycosphaerellaceae</taxon>
        <taxon>Zasmidium</taxon>
    </lineage>
</organism>
<keyword evidence="2" id="KW-0012">Acyltransferase</keyword>
<dbReference type="PANTHER" id="PTHR42919">
    <property type="entry name" value="N-ALPHA-ACETYLTRANSFERASE"/>
    <property type="match status" value="1"/>
</dbReference>
<dbReference type="GeneID" id="54557378"/>
<dbReference type="Proteomes" id="UP000799537">
    <property type="component" value="Unassembled WGS sequence"/>
</dbReference>
<dbReference type="RefSeq" id="XP_033673204.1">
    <property type="nucleotide sequence ID" value="XM_033804106.1"/>
</dbReference>
<gene>
    <name evidence="5" type="ORF">M409DRAFT_17551</name>
</gene>
<dbReference type="EMBL" id="ML993581">
    <property type="protein sequence ID" value="KAF2172315.1"/>
    <property type="molecule type" value="Genomic_DNA"/>
</dbReference>
<reference evidence="5" key="1">
    <citation type="journal article" date="2020" name="Stud. Mycol.">
        <title>101 Dothideomycetes genomes: a test case for predicting lifestyles and emergence of pathogens.</title>
        <authorList>
            <person name="Haridas S."/>
            <person name="Albert R."/>
            <person name="Binder M."/>
            <person name="Bloem J."/>
            <person name="Labutti K."/>
            <person name="Salamov A."/>
            <person name="Andreopoulos B."/>
            <person name="Baker S."/>
            <person name="Barry K."/>
            <person name="Bills G."/>
            <person name="Bluhm B."/>
            <person name="Cannon C."/>
            <person name="Castanera R."/>
            <person name="Culley D."/>
            <person name="Daum C."/>
            <person name="Ezra D."/>
            <person name="Gonzalez J."/>
            <person name="Henrissat B."/>
            <person name="Kuo A."/>
            <person name="Liang C."/>
            <person name="Lipzen A."/>
            <person name="Lutzoni F."/>
            <person name="Magnuson J."/>
            <person name="Mondo S."/>
            <person name="Nolan M."/>
            <person name="Ohm R."/>
            <person name="Pangilinan J."/>
            <person name="Park H.-J."/>
            <person name="Ramirez L."/>
            <person name="Alfaro M."/>
            <person name="Sun H."/>
            <person name="Tritt A."/>
            <person name="Yoshinaga Y."/>
            <person name="Zwiers L.-H."/>
            <person name="Turgeon B."/>
            <person name="Goodwin S."/>
            <person name="Spatafora J."/>
            <person name="Crous P."/>
            <person name="Grigoriev I."/>
        </authorList>
    </citation>
    <scope>NUCLEOTIDE SEQUENCE</scope>
    <source>
        <strain evidence="5">ATCC 36951</strain>
    </source>
</reference>
<feature type="domain" description="N-acetyltransferase" evidence="4">
    <location>
        <begin position="59"/>
        <end position="227"/>
    </location>
</feature>
<keyword evidence="6" id="KW-1185">Reference proteome</keyword>
<dbReference type="InterPro" id="IPR016181">
    <property type="entry name" value="Acyl_CoA_acyltransferase"/>
</dbReference>
<accession>A0A6A6CZ51</accession>
<dbReference type="PANTHER" id="PTHR42919:SF8">
    <property type="entry name" value="N-ALPHA-ACETYLTRANSFERASE 50"/>
    <property type="match status" value="1"/>
</dbReference>
<dbReference type="CDD" id="cd04301">
    <property type="entry name" value="NAT_SF"/>
    <property type="match status" value="1"/>
</dbReference>